<name>A0ABV5Y4E0_ARTRM</name>
<accession>A0ABV5Y4E0</accession>
<gene>
    <name evidence="1" type="ORF">ACFFP1_20480</name>
</gene>
<comment type="caution">
    <text evidence="1">The sequence shown here is derived from an EMBL/GenBank/DDBJ whole genome shotgun (WGS) entry which is preliminary data.</text>
</comment>
<evidence type="ECO:0000313" key="2">
    <source>
        <dbReference type="Proteomes" id="UP001589702"/>
    </source>
</evidence>
<protein>
    <submittedName>
        <fullName evidence="1">DUF3800 domain-containing protein</fullName>
    </submittedName>
</protein>
<keyword evidence="2" id="KW-1185">Reference proteome</keyword>
<proteinExistence type="predicted"/>
<dbReference type="EMBL" id="JBHMBC010000039">
    <property type="protein sequence ID" value="MFB9821859.1"/>
    <property type="molecule type" value="Genomic_DNA"/>
</dbReference>
<reference evidence="1 2" key="1">
    <citation type="submission" date="2024-09" db="EMBL/GenBank/DDBJ databases">
        <authorList>
            <person name="Sun Q."/>
            <person name="Mori K."/>
        </authorList>
    </citation>
    <scope>NUCLEOTIDE SEQUENCE [LARGE SCALE GENOMIC DNA]</scope>
    <source>
        <strain evidence="1 2">JCM 1334</strain>
    </source>
</reference>
<evidence type="ECO:0000313" key="1">
    <source>
        <dbReference type="EMBL" id="MFB9821859.1"/>
    </source>
</evidence>
<sequence length="218" mass="24686">MDDSGAEVTGFATFSWIEFRVGDWKPGLRQVLDWRKSLIAEHRIPPLYELHATKFANGRGNPSLDPDWNRRKVNRSLVIDDFVQFLEGCSWAGIGTVYSQTTLRRGHFAKERARVYGELVRLIDARLSAAGELGILVMDGDGSDDSYVSAHRSLSLATRSLIEDPVFQHSHRSQWVQLADITAHAGYQHLLQHEGKEFSWPWYPRLMGRDVLGGPRAV</sequence>
<dbReference type="RefSeq" id="WP_344788124.1">
    <property type="nucleotide sequence ID" value="NZ_BAAAWN010000001.1"/>
</dbReference>
<dbReference type="Pfam" id="PF12686">
    <property type="entry name" value="DUF3800"/>
    <property type="match status" value="1"/>
</dbReference>
<dbReference type="Proteomes" id="UP001589702">
    <property type="component" value="Unassembled WGS sequence"/>
</dbReference>
<dbReference type="InterPro" id="IPR024524">
    <property type="entry name" value="DUF3800"/>
</dbReference>
<organism evidence="1 2">
    <name type="scientific">Arthrobacter ramosus</name>
    <dbReference type="NCBI Taxonomy" id="1672"/>
    <lineage>
        <taxon>Bacteria</taxon>
        <taxon>Bacillati</taxon>
        <taxon>Actinomycetota</taxon>
        <taxon>Actinomycetes</taxon>
        <taxon>Micrococcales</taxon>
        <taxon>Micrococcaceae</taxon>
        <taxon>Arthrobacter</taxon>
    </lineage>
</organism>